<feature type="compositionally biased region" description="Polar residues" evidence="4">
    <location>
        <begin position="597"/>
        <end position="608"/>
    </location>
</feature>
<comment type="caution">
    <text evidence="6">The sequence shown here is derived from an EMBL/GenBank/DDBJ whole genome shotgun (WGS) entry which is preliminary data.</text>
</comment>
<evidence type="ECO:0000256" key="3">
    <source>
        <dbReference type="ARBA" id="ARBA00023242"/>
    </source>
</evidence>
<evidence type="ECO:0000313" key="6">
    <source>
        <dbReference type="EMBL" id="KAG4426089.1"/>
    </source>
</evidence>
<dbReference type="GO" id="GO:0008270">
    <property type="term" value="F:zinc ion binding"/>
    <property type="evidence" value="ECO:0007669"/>
    <property type="project" value="InterPro"/>
</dbReference>
<reference evidence="6" key="1">
    <citation type="submission" date="2021-02" db="EMBL/GenBank/DDBJ databases">
        <title>Genome sequence Cadophora malorum strain M34.</title>
        <authorList>
            <person name="Stefanovic E."/>
            <person name="Vu D."/>
            <person name="Scully C."/>
            <person name="Dijksterhuis J."/>
            <person name="Roader J."/>
            <person name="Houbraken J."/>
        </authorList>
    </citation>
    <scope>NUCLEOTIDE SEQUENCE</scope>
    <source>
        <strain evidence="6">M34</strain>
    </source>
</reference>
<dbReference type="Proteomes" id="UP000664132">
    <property type="component" value="Unassembled WGS sequence"/>
</dbReference>
<evidence type="ECO:0000256" key="1">
    <source>
        <dbReference type="ARBA" id="ARBA00004123"/>
    </source>
</evidence>
<keyword evidence="3" id="KW-0539">Nucleus</keyword>
<dbReference type="InterPro" id="IPR036864">
    <property type="entry name" value="Zn2-C6_fun-type_DNA-bd_sf"/>
</dbReference>
<dbReference type="InterPro" id="IPR050613">
    <property type="entry name" value="Sec_Metabolite_Reg"/>
</dbReference>
<keyword evidence="2" id="KW-0479">Metal-binding</keyword>
<feature type="region of interest" description="Disordered" evidence="4">
    <location>
        <begin position="582"/>
        <end position="608"/>
    </location>
</feature>
<proteinExistence type="predicted"/>
<sequence length="679" mass="77417">MSTSNSSEKVVKAATGKKITRRRDKISCIECNRRKVKCNREWPCQPCLARKSGHMCRYAALTSSPKSRTPGTQQFQDTSPSEQSESKVDFRSLETEDSVDEAEMPLVQVERGLAQLGIYEKPISTLTLGCSMQRTRAEVLKLFPSRQEVDFLIQHFLDKVNWTYDYITPDVFLETYGAWWMQSSYYGSDDILFGTLILRLCTFSLQHLPNPDYPTEGFLEESIDVMEARCDELARHFDSYRPRKPSIIRVQCMILMAVTQVTAGNPKDGYQALLEATKEAHAIELFSEDRWPTLHDAEAETRRKIFWLLFNWDKFFCAYYGRWPLIPEDYCTVKLPSELPYTTTLDPNIPTQTTDNILGIKTYQFIRPFISAPAKKHERMDPFRVAEHVKAYQTQIVDKFPAAYRLIDPDTSYDSTILNLDLKRIKLHALTWGVIEGMSRCFTGPTTLKGLQAQATSPDRARALLAEEHRHTLADACFKSVDLMLDLHQRMGGGQTRYWAIPAAMIEYGGVMGGCLVSDSVIRRHWKRSEGVFRAFDEEKSKKYIDAFERAVRLLELLAERSPLAKGGLGLLNKTLRRIKEVEPDKNGRSTDDCEKSSTTPESTAGNQLEQLDFSQYPGYGDDQGVTNHFGTSNAFSLGFLQPDPAIAEWEPASNNAPYSWCLEYETYDFGMQFGNEFS</sequence>
<feature type="compositionally biased region" description="Polar residues" evidence="4">
    <location>
        <begin position="63"/>
        <end position="83"/>
    </location>
</feature>
<dbReference type="PANTHER" id="PTHR31001:SF87">
    <property type="entry name" value="COL-21"/>
    <property type="match status" value="1"/>
</dbReference>
<dbReference type="EMBL" id="JAFJYH010000005">
    <property type="protein sequence ID" value="KAG4426089.1"/>
    <property type="molecule type" value="Genomic_DNA"/>
</dbReference>
<dbReference type="SMART" id="SM00066">
    <property type="entry name" value="GAL4"/>
    <property type="match status" value="1"/>
</dbReference>
<dbReference type="GO" id="GO:0005634">
    <property type="term" value="C:nucleus"/>
    <property type="evidence" value="ECO:0007669"/>
    <property type="project" value="UniProtKB-SubCell"/>
</dbReference>
<dbReference type="OrthoDB" id="5344325at2759"/>
<evidence type="ECO:0000256" key="2">
    <source>
        <dbReference type="ARBA" id="ARBA00022723"/>
    </source>
</evidence>
<keyword evidence="7" id="KW-1185">Reference proteome</keyword>
<feature type="region of interest" description="Disordered" evidence="4">
    <location>
        <begin position="63"/>
        <end position="91"/>
    </location>
</feature>
<evidence type="ECO:0000313" key="7">
    <source>
        <dbReference type="Proteomes" id="UP000664132"/>
    </source>
</evidence>
<dbReference type="GO" id="GO:0003677">
    <property type="term" value="F:DNA binding"/>
    <property type="evidence" value="ECO:0007669"/>
    <property type="project" value="InterPro"/>
</dbReference>
<evidence type="ECO:0000259" key="5">
    <source>
        <dbReference type="PROSITE" id="PS50048"/>
    </source>
</evidence>
<dbReference type="Pfam" id="PF00172">
    <property type="entry name" value="Zn_clus"/>
    <property type="match status" value="1"/>
</dbReference>
<dbReference type="InterPro" id="IPR001138">
    <property type="entry name" value="Zn2Cys6_DnaBD"/>
</dbReference>
<organism evidence="6 7">
    <name type="scientific">Cadophora malorum</name>
    <dbReference type="NCBI Taxonomy" id="108018"/>
    <lineage>
        <taxon>Eukaryota</taxon>
        <taxon>Fungi</taxon>
        <taxon>Dikarya</taxon>
        <taxon>Ascomycota</taxon>
        <taxon>Pezizomycotina</taxon>
        <taxon>Leotiomycetes</taxon>
        <taxon>Helotiales</taxon>
        <taxon>Ploettnerulaceae</taxon>
        <taxon>Cadophora</taxon>
    </lineage>
</organism>
<dbReference type="InterPro" id="IPR007219">
    <property type="entry name" value="XnlR_reg_dom"/>
</dbReference>
<accession>A0A8H7WJL8</accession>
<feature type="domain" description="Zn(2)-C6 fungal-type" evidence="5">
    <location>
        <begin position="27"/>
        <end position="58"/>
    </location>
</feature>
<dbReference type="SMART" id="SM00906">
    <property type="entry name" value="Fungal_trans"/>
    <property type="match status" value="1"/>
</dbReference>
<dbReference type="SUPFAM" id="SSF57701">
    <property type="entry name" value="Zn2/Cys6 DNA-binding domain"/>
    <property type="match status" value="1"/>
</dbReference>
<dbReference type="Gene3D" id="4.10.240.10">
    <property type="entry name" value="Zn(2)-C6 fungal-type DNA-binding domain"/>
    <property type="match status" value="1"/>
</dbReference>
<dbReference type="PANTHER" id="PTHR31001">
    <property type="entry name" value="UNCHARACTERIZED TRANSCRIPTIONAL REGULATORY PROTEIN"/>
    <property type="match status" value="1"/>
</dbReference>
<evidence type="ECO:0000256" key="4">
    <source>
        <dbReference type="SAM" id="MobiDB-lite"/>
    </source>
</evidence>
<comment type="subcellular location">
    <subcellularLocation>
        <location evidence="1">Nucleus</location>
    </subcellularLocation>
</comment>
<dbReference type="Pfam" id="PF04082">
    <property type="entry name" value="Fungal_trans"/>
    <property type="match status" value="1"/>
</dbReference>
<dbReference type="GO" id="GO:0006351">
    <property type="term" value="P:DNA-templated transcription"/>
    <property type="evidence" value="ECO:0007669"/>
    <property type="project" value="InterPro"/>
</dbReference>
<gene>
    <name evidence="6" type="ORF">IFR04_000796</name>
</gene>
<dbReference type="PROSITE" id="PS50048">
    <property type="entry name" value="ZN2_CY6_FUNGAL_2"/>
    <property type="match status" value="1"/>
</dbReference>
<dbReference type="AlphaFoldDB" id="A0A8H7WJL8"/>
<dbReference type="CDD" id="cd12148">
    <property type="entry name" value="fungal_TF_MHR"/>
    <property type="match status" value="1"/>
</dbReference>
<name>A0A8H7WJL8_9HELO</name>
<feature type="compositionally biased region" description="Basic and acidic residues" evidence="4">
    <location>
        <begin position="582"/>
        <end position="596"/>
    </location>
</feature>
<dbReference type="GO" id="GO:0000981">
    <property type="term" value="F:DNA-binding transcription factor activity, RNA polymerase II-specific"/>
    <property type="evidence" value="ECO:0007669"/>
    <property type="project" value="InterPro"/>
</dbReference>
<dbReference type="CDD" id="cd00067">
    <property type="entry name" value="GAL4"/>
    <property type="match status" value="1"/>
</dbReference>
<protein>
    <recommendedName>
        <fullName evidence="5">Zn(2)-C6 fungal-type domain-containing protein</fullName>
    </recommendedName>
</protein>